<reference evidence="2" key="1">
    <citation type="submission" date="2012-02" db="EMBL/GenBank/DDBJ databases">
        <title>Whole genome shotgun sequence of Gordonia otitidis NBRC 100426.</title>
        <authorList>
            <person name="Yoshida I."/>
            <person name="Hosoyama A."/>
            <person name="Tsuchikane K."/>
            <person name="Katsumata H."/>
            <person name="Yamazaki S."/>
            <person name="Fujita N."/>
        </authorList>
    </citation>
    <scope>NUCLEOTIDE SEQUENCE [LARGE SCALE GENOMIC DNA]</scope>
    <source>
        <strain evidence="2">NBRC 100426</strain>
    </source>
</reference>
<protein>
    <submittedName>
        <fullName evidence="2">Type II restriction enzyme</fullName>
    </submittedName>
</protein>
<gene>
    <name evidence="2" type="ORF">GOOTI_034_00140</name>
</gene>
<feature type="region of interest" description="Disordered" evidence="1">
    <location>
        <begin position="115"/>
        <end position="153"/>
    </location>
</feature>
<dbReference type="Proteomes" id="UP000005038">
    <property type="component" value="Unassembled WGS sequence"/>
</dbReference>
<evidence type="ECO:0000313" key="3">
    <source>
        <dbReference type="Proteomes" id="UP000005038"/>
    </source>
</evidence>
<dbReference type="STRING" id="1108044.GOOTI_034_00140"/>
<feature type="compositionally biased region" description="Gly residues" evidence="1">
    <location>
        <begin position="116"/>
        <end position="128"/>
    </location>
</feature>
<dbReference type="Pfam" id="PF09517">
    <property type="entry name" value="RE_Eco29kI"/>
    <property type="match status" value="1"/>
</dbReference>
<feature type="compositionally biased region" description="Basic and acidic residues" evidence="1">
    <location>
        <begin position="135"/>
        <end position="153"/>
    </location>
</feature>
<organism evidence="2 3">
    <name type="scientific">Gordonia otitidis (strain DSM 44809 / CCUG 52243 / JCM 12355 / NBRC 100426 / IFM 10032)</name>
    <dbReference type="NCBI Taxonomy" id="1108044"/>
    <lineage>
        <taxon>Bacteria</taxon>
        <taxon>Bacillati</taxon>
        <taxon>Actinomycetota</taxon>
        <taxon>Actinomycetes</taxon>
        <taxon>Mycobacteriales</taxon>
        <taxon>Gordoniaceae</taxon>
        <taxon>Gordonia</taxon>
    </lineage>
</organism>
<dbReference type="RefSeq" id="WP_007237208.1">
    <property type="nucleotide sequence ID" value="NZ_BAFB01000034.1"/>
</dbReference>
<dbReference type="AlphaFoldDB" id="H5THI9"/>
<sequence length="195" mass="22112">MYGSGVYALYYLGKRLPFPSYDPIAESAGTETPIYVGKSAPPDGAMTVVEQEYALYERLTTKHRSSIRDVSNLDVADFECRYIVVGTGWESATELELIRYFRPLWNKGNGFEPIHGFGGNDQGGGREGGAISEWDTLHPGRERKSKEPNEKSVDDLLSQVDRHFGREEIRRRIFTSRDEVVKHFLTTLTEPPMNF</sequence>
<dbReference type="EMBL" id="BAFB01000034">
    <property type="protein sequence ID" value="GAB32947.1"/>
    <property type="molecule type" value="Genomic_DNA"/>
</dbReference>
<evidence type="ECO:0000313" key="2">
    <source>
        <dbReference type="EMBL" id="GAB32947.1"/>
    </source>
</evidence>
<evidence type="ECO:0000256" key="1">
    <source>
        <dbReference type="SAM" id="MobiDB-lite"/>
    </source>
</evidence>
<keyword evidence="3" id="KW-1185">Reference proteome</keyword>
<proteinExistence type="predicted"/>
<name>H5THI9_GORO1</name>
<accession>H5THI9</accession>
<dbReference type="InterPro" id="IPR018575">
    <property type="entry name" value="Restrct_endonuc_II_Eco29kI"/>
</dbReference>
<comment type="caution">
    <text evidence="2">The sequence shown here is derived from an EMBL/GenBank/DDBJ whole genome shotgun (WGS) entry which is preliminary data.</text>
</comment>